<accession>A0A371JKR0</accession>
<evidence type="ECO:0000256" key="3">
    <source>
        <dbReference type="SAM" id="MobiDB-lite"/>
    </source>
</evidence>
<protein>
    <recommendedName>
        <fullName evidence="4">MurNAc-LAA domain-containing protein</fullName>
    </recommendedName>
</protein>
<keyword evidence="2" id="KW-0961">Cell wall biogenesis/degradation</keyword>
<dbReference type="GO" id="GO:0030288">
    <property type="term" value="C:outer membrane-bounded periplasmic space"/>
    <property type="evidence" value="ECO:0007669"/>
    <property type="project" value="TreeGrafter"/>
</dbReference>
<dbReference type="Pfam" id="PF01520">
    <property type="entry name" value="Amidase_3"/>
    <property type="match status" value="1"/>
</dbReference>
<feature type="compositionally biased region" description="Polar residues" evidence="3">
    <location>
        <begin position="1"/>
        <end position="19"/>
    </location>
</feature>
<dbReference type="GO" id="GO:0071555">
    <property type="term" value="P:cell wall organization"/>
    <property type="evidence" value="ECO:0007669"/>
    <property type="project" value="UniProtKB-KW"/>
</dbReference>
<comment type="caution">
    <text evidence="5">The sequence shown here is derived from an EMBL/GenBank/DDBJ whole genome shotgun (WGS) entry which is preliminary data.</text>
</comment>
<feature type="region of interest" description="Disordered" evidence="3">
    <location>
        <begin position="1"/>
        <end position="76"/>
    </location>
</feature>
<sequence>MLGCASSNKQADSSQNKNANETDDQDSAVTDHTNSQSTDSLNENQGNSTDVITKQESNEAGESNEAETNNTSEILDEEVSFTQVDEKVYATSNVNIRTAPNTDSESLGMLTKYKAVQRIGISDEWSKVVYEDKECFIASEYLSTEEPDTSGISSYYGNGSGHIVAIDAGHQAKGNSEQEPIGPGASQTKAKVASGTSGCVSGLAEYQLTLSVALKLKEELINRGYQVVMIRETNDVDISNAQRAQIANDAGAEAFVRIHANGSQDSSVNGILTMCQTASNPYVSAFYSQSKKLSGAVLEEMVTMTGAASKGVTETDSMSGINWCNVPVTIVEMGFMTNPAEDALMATDDYQNKLSTGIANGLDRYFTKD</sequence>
<dbReference type="Gene3D" id="2.30.30.40">
    <property type="entry name" value="SH3 Domains"/>
    <property type="match status" value="1"/>
</dbReference>
<name>A0A371JKR0_9FIRM</name>
<evidence type="ECO:0000259" key="4">
    <source>
        <dbReference type="SMART" id="SM00646"/>
    </source>
</evidence>
<dbReference type="Pfam" id="PF08239">
    <property type="entry name" value="SH3_3"/>
    <property type="match status" value="1"/>
</dbReference>
<feature type="domain" description="MurNAc-LAA" evidence="4">
    <location>
        <begin position="244"/>
        <end position="363"/>
    </location>
</feature>
<keyword evidence="6" id="KW-1185">Reference proteome</keyword>
<dbReference type="EMBL" id="NOKA02000001">
    <property type="protein sequence ID" value="RDY33309.1"/>
    <property type="molecule type" value="Genomic_DNA"/>
</dbReference>
<dbReference type="PANTHER" id="PTHR30404">
    <property type="entry name" value="N-ACETYLMURAMOYL-L-ALANINE AMIDASE"/>
    <property type="match status" value="1"/>
</dbReference>
<evidence type="ECO:0000313" key="5">
    <source>
        <dbReference type="EMBL" id="RDY33309.1"/>
    </source>
</evidence>
<evidence type="ECO:0000313" key="6">
    <source>
        <dbReference type="Proteomes" id="UP000216411"/>
    </source>
</evidence>
<evidence type="ECO:0000256" key="2">
    <source>
        <dbReference type="ARBA" id="ARBA00023316"/>
    </source>
</evidence>
<feature type="compositionally biased region" description="Polar residues" evidence="3">
    <location>
        <begin position="27"/>
        <end position="55"/>
    </location>
</feature>
<dbReference type="AlphaFoldDB" id="A0A371JKR0"/>
<feature type="compositionally biased region" description="Low complexity" evidence="3">
    <location>
        <begin position="58"/>
        <end position="73"/>
    </location>
</feature>
<dbReference type="SMART" id="SM00646">
    <property type="entry name" value="Ami_3"/>
    <property type="match status" value="1"/>
</dbReference>
<dbReference type="GO" id="GO:0009253">
    <property type="term" value="P:peptidoglycan catabolic process"/>
    <property type="evidence" value="ECO:0007669"/>
    <property type="project" value="InterPro"/>
</dbReference>
<dbReference type="InterPro" id="IPR002508">
    <property type="entry name" value="MurNAc-LAA_cat"/>
</dbReference>
<gene>
    <name evidence="5" type="ORF">CG710_001005</name>
</gene>
<reference evidence="5 6" key="1">
    <citation type="journal article" date="2017" name="Genome Announc.">
        <title>Draft Genome Sequence of a Sporulating and Motile Strain of Lachnotalea glycerini Isolated from Water in Quebec City, Canada.</title>
        <authorList>
            <person name="Maheux A.F."/>
            <person name="Boudreau D.K."/>
            <person name="Berube E."/>
            <person name="Boissinot M."/>
            <person name="Raymond F."/>
            <person name="Brodeur S."/>
            <person name="Corbeil J."/>
            <person name="Isabel S."/>
            <person name="Omar R.F."/>
            <person name="Bergeron M.G."/>
        </authorList>
    </citation>
    <scope>NUCLEOTIDE SEQUENCE [LARGE SCALE GENOMIC DNA]</scope>
    <source>
        <strain evidence="5 6">CCRI-19302</strain>
    </source>
</reference>
<dbReference type="InterPro" id="IPR003646">
    <property type="entry name" value="SH3-like_bac-type"/>
</dbReference>
<dbReference type="Gene3D" id="3.40.630.40">
    <property type="entry name" value="Zn-dependent exopeptidases"/>
    <property type="match status" value="1"/>
</dbReference>
<dbReference type="InterPro" id="IPR050695">
    <property type="entry name" value="N-acetylmuramoyl_amidase_3"/>
</dbReference>
<keyword evidence="1" id="KW-0378">Hydrolase</keyword>
<dbReference type="CDD" id="cd02696">
    <property type="entry name" value="MurNAc-LAA"/>
    <property type="match status" value="1"/>
</dbReference>
<dbReference type="OrthoDB" id="43070at2"/>
<dbReference type="PANTHER" id="PTHR30404:SF0">
    <property type="entry name" value="N-ACETYLMURAMOYL-L-ALANINE AMIDASE AMIC"/>
    <property type="match status" value="1"/>
</dbReference>
<organism evidence="5 6">
    <name type="scientific">Lachnotalea glycerini</name>
    <dbReference type="NCBI Taxonomy" id="1763509"/>
    <lineage>
        <taxon>Bacteria</taxon>
        <taxon>Bacillati</taxon>
        <taxon>Bacillota</taxon>
        <taxon>Clostridia</taxon>
        <taxon>Lachnospirales</taxon>
        <taxon>Lachnospiraceae</taxon>
        <taxon>Lachnotalea</taxon>
    </lineage>
</organism>
<dbReference type="Proteomes" id="UP000216411">
    <property type="component" value="Unassembled WGS sequence"/>
</dbReference>
<dbReference type="SUPFAM" id="SSF53187">
    <property type="entry name" value="Zn-dependent exopeptidases"/>
    <property type="match status" value="1"/>
</dbReference>
<dbReference type="GO" id="GO:0008745">
    <property type="term" value="F:N-acetylmuramoyl-L-alanine amidase activity"/>
    <property type="evidence" value="ECO:0007669"/>
    <property type="project" value="InterPro"/>
</dbReference>
<proteinExistence type="predicted"/>
<evidence type="ECO:0000256" key="1">
    <source>
        <dbReference type="ARBA" id="ARBA00022801"/>
    </source>
</evidence>